<name>A0A433SAD3_9BURK</name>
<dbReference type="OrthoDB" id="9798107at2"/>
<dbReference type="Gene3D" id="1.10.4080.10">
    <property type="entry name" value="ADP-ribosylation/Crystallin J1"/>
    <property type="match status" value="1"/>
</dbReference>
<dbReference type="GO" id="GO:0046872">
    <property type="term" value="F:metal ion binding"/>
    <property type="evidence" value="ECO:0007669"/>
    <property type="project" value="UniProtKB-KW"/>
</dbReference>
<organism evidence="2 3">
    <name type="scientific">Saezia sanguinis</name>
    <dbReference type="NCBI Taxonomy" id="1965230"/>
    <lineage>
        <taxon>Bacteria</taxon>
        <taxon>Pseudomonadati</taxon>
        <taxon>Pseudomonadota</taxon>
        <taxon>Betaproteobacteria</taxon>
        <taxon>Burkholderiales</taxon>
        <taxon>Saeziaceae</taxon>
        <taxon>Saezia</taxon>
    </lineage>
</organism>
<dbReference type="Pfam" id="PF03747">
    <property type="entry name" value="ADP_ribosyl_GH"/>
    <property type="match status" value="1"/>
</dbReference>
<sequence>MDAQERFFGLLSGTAVADSIGLPREGLAPRRAQRLLGAAPLRHSLIVLPGLRIGLCSDDTEHAWLTAQALVSLSAINESEFSAGLAKRLKRWLLSLPAGCGMATLKACLRLCVGVAPDKSGVRSAGNGAVMRAPVIGAFFADDWDMLARMTKCSTAITHRDERAQEGALVVALAAAMAYIANGLPVTVASFFERVLPYVQGSELKDRLLQAKAYVQAQRSLSDFVQYLGLQKKGITGYVNHTVPAVIFTWLRYGDDYEQAITRIVEAGGDTDSNAALVGALIGVNQGAQCIPSPWLQGMKEWPADTAFLHRMAQTLATRQASATSRVTVPELPWLLLWLRNLVFLVVVLVHGFRRLLPF</sequence>
<feature type="binding site" evidence="1">
    <location>
        <position position="57"/>
    </location>
    <ligand>
        <name>Mg(2+)</name>
        <dbReference type="ChEBI" id="CHEBI:18420"/>
        <label>1</label>
    </ligand>
</feature>
<keyword evidence="1" id="KW-0479">Metal-binding</keyword>
<evidence type="ECO:0000313" key="3">
    <source>
        <dbReference type="Proteomes" id="UP000286947"/>
    </source>
</evidence>
<feature type="binding site" evidence="1">
    <location>
        <position position="272"/>
    </location>
    <ligand>
        <name>Mg(2+)</name>
        <dbReference type="ChEBI" id="CHEBI:18420"/>
        <label>1</label>
    </ligand>
</feature>
<evidence type="ECO:0000313" key="2">
    <source>
        <dbReference type="EMBL" id="RUS65690.1"/>
    </source>
</evidence>
<dbReference type="PANTHER" id="PTHR16222">
    <property type="entry name" value="ADP-RIBOSYLGLYCOHYDROLASE"/>
    <property type="match status" value="1"/>
</dbReference>
<reference evidence="2 3" key="1">
    <citation type="submission" date="2018-01" db="EMBL/GenBank/DDBJ databases">
        <title>Saezia sanguinis gen. nov., sp. nov., in the order Burkholderiales isolated from human blood.</title>
        <authorList>
            <person name="Medina-Pascual M.J."/>
            <person name="Valdezate S."/>
            <person name="Monzon S."/>
            <person name="Cuesta I."/>
            <person name="Carrasco G."/>
            <person name="Villalon P."/>
            <person name="Saez-Nieto J.A."/>
        </authorList>
    </citation>
    <scope>NUCLEOTIDE SEQUENCE [LARGE SCALE GENOMIC DNA]</scope>
    <source>
        <strain evidence="2 3">CNM695-12</strain>
    </source>
</reference>
<keyword evidence="1" id="KW-0460">Magnesium</keyword>
<dbReference type="RefSeq" id="WP_126980939.1">
    <property type="nucleotide sequence ID" value="NZ_PQSP01000010.1"/>
</dbReference>
<feature type="binding site" evidence="1">
    <location>
        <position position="273"/>
    </location>
    <ligand>
        <name>Mg(2+)</name>
        <dbReference type="ChEBI" id="CHEBI:18420"/>
        <label>1</label>
    </ligand>
</feature>
<dbReference type="InterPro" id="IPR005502">
    <property type="entry name" value="Ribosyl_crysJ1"/>
</dbReference>
<dbReference type="SUPFAM" id="SSF101478">
    <property type="entry name" value="ADP-ribosylglycohydrolase"/>
    <property type="match status" value="1"/>
</dbReference>
<dbReference type="Proteomes" id="UP000286947">
    <property type="component" value="Unassembled WGS sequence"/>
</dbReference>
<gene>
    <name evidence="2" type="ORF">CUZ56_02776</name>
</gene>
<dbReference type="InterPro" id="IPR036705">
    <property type="entry name" value="Ribosyl_crysJ1_sf"/>
</dbReference>
<dbReference type="PANTHER" id="PTHR16222:SF12">
    <property type="entry name" value="ADP-RIBOSYLGLYCOHYDROLASE-RELATED"/>
    <property type="match status" value="1"/>
</dbReference>
<proteinExistence type="predicted"/>
<feature type="binding site" evidence="1">
    <location>
        <position position="58"/>
    </location>
    <ligand>
        <name>Mg(2+)</name>
        <dbReference type="ChEBI" id="CHEBI:18420"/>
        <label>1</label>
    </ligand>
</feature>
<feature type="binding site" evidence="1">
    <location>
        <position position="270"/>
    </location>
    <ligand>
        <name>Mg(2+)</name>
        <dbReference type="ChEBI" id="CHEBI:18420"/>
        <label>1</label>
    </ligand>
</feature>
<dbReference type="InterPro" id="IPR050792">
    <property type="entry name" value="ADP-ribosylglycohydrolase"/>
</dbReference>
<protein>
    <recommendedName>
        <fullName evidence="4">ADP-ribosyl-[dinitrogen reductase] hydrolase</fullName>
    </recommendedName>
</protein>
<feature type="binding site" evidence="1">
    <location>
        <position position="59"/>
    </location>
    <ligand>
        <name>Mg(2+)</name>
        <dbReference type="ChEBI" id="CHEBI:18420"/>
        <label>1</label>
    </ligand>
</feature>
<accession>A0A433SAD3</accession>
<evidence type="ECO:0000256" key="1">
    <source>
        <dbReference type="PIRSR" id="PIRSR605502-1"/>
    </source>
</evidence>
<dbReference type="AlphaFoldDB" id="A0A433SAD3"/>
<keyword evidence="3" id="KW-1185">Reference proteome</keyword>
<dbReference type="EMBL" id="PQSP01000010">
    <property type="protein sequence ID" value="RUS65690.1"/>
    <property type="molecule type" value="Genomic_DNA"/>
</dbReference>
<evidence type="ECO:0008006" key="4">
    <source>
        <dbReference type="Google" id="ProtNLM"/>
    </source>
</evidence>
<comment type="caution">
    <text evidence="2">The sequence shown here is derived from an EMBL/GenBank/DDBJ whole genome shotgun (WGS) entry which is preliminary data.</text>
</comment>
<comment type="cofactor">
    <cofactor evidence="1">
        <name>Mg(2+)</name>
        <dbReference type="ChEBI" id="CHEBI:18420"/>
    </cofactor>
    <text evidence="1">Binds 2 magnesium ions per subunit.</text>
</comment>